<dbReference type="RefSeq" id="WP_258383500.1">
    <property type="nucleotide sequence ID" value="NZ_CP091430.1"/>
</dbReference>
<name>A0ABY5S0P0_9BACL</name>
<sequence length="538" mass="61598">MKIAQNQVIELAFVSKKTYENPYRHVQISMIVEEEGGSRTVPGFWDGGQSWKIRYSSARTGSFRYRTICSDASNPDLHGQEGRMDITPYTGSNPLYRHGPVRKSGDNRYLEHEDGKPFFWLADTWWMSLTKRIKWPEEYKEMASDRVNKGFSVIQIVAGLYPDMHPFDERGANEAGFPWNSDFTEVNPAYFQKADERIAALVEDGLMPCLVGSWGFYLDFAGEAAMKRHWDYLIARYGALPVVWCIAGEASMPFYQNPNLGNKEKMAEYEVATRRGWTEVTRYVKERDPYGRMITIHSTQYGHKEVDDPSLLDLDMLQTGHSSFTSIPNTITTIRNSVARKPRLPAIIAEVCYEGIGGSSYHDIQRFFFWSSVLSGTCGHTYGANGIWQINGTDEPYGRSPYGKSWGNLPWNEAYRLPGSLHVGLGKKLLERYRWWKFESHPEWVEQHADDHRFVASYAAGIPGEVRLIFLPFLEGLLWGGVLVKQIEQDSRYRAYYYDPISGEDHDLGKVVPNEQGEWRSGATTAFQDWVLVLEKEA</sequence>
<dbReference type="Proteomes" id="UP001057877">
    <property type="component" value="Chromosome"/>
</dbReference>
<organism evidence="3 4">
    <name type="scientific">Paenibacillus spongiae</name>
    <dbReference type="NCBI Taxonomy" id="2909671"/>
    <lineage>
        <taxon>Bacteria</taxon>
        <taxon>Bacillati</taxon>
        <taxon>Bacillota</taxon>
        <taxon>Bacilli</taxon>
        <taxon>Bacillales</taxon>
        <taxon>Paenibacillaceae</taxon>
        <taxon>Paenibacillus</taxon>
    </lineage>
</organism>
<reference evidence="3" key="1">
    <citation type="submission" date="2022-01" db="EMBL/GenBank/DDBJ databases">
        <title>Paenibacillus spongiae sp. nov., isolated from marine sponge.</title>
        <authorList>
            <person name="Li Z."/>
            <person name="Zhang M."/>
        </authorList>
    </citation>
    <scope>NUCLEOTIDE SEQUENCE</scope>
    <source>
        <strain evidence="3">PHS-Z3</strain>
    </source>
</reference>
<evidence type="ECO:0000313" key="4">
    <source>
        <dbReference type="Proteomes" id="UP001057877"/>
    </source>
</evidence>
<evidence type="ECO:0000259" key="1">
    <source>
        <dbReference type="Pfam" id="PF13204"/>
    </source>
</evidence>
<proteinExistence type="predicted"/>
<gene>
    <name evidence="3" type="ORF">L1F29_18245</name>
</gene>
<protein>
    <submittedName>
        <fullName evidence="3">DUF4038 domain-containing protein</fullName>
    </submittedName>
</protein>
<dbReference type="Gene3D" id="3.20.20.80">
    <property type="entry name" value="Glycosidases"/>
    <property type="match status" value="1"/>
</dbReference>
<dbReference type="SUPFAM" id="SSF51445">
    <property type="entry name" value="(Trans)glycosidases"/>
    <property type="match status" value="1"/>
</dbReference>
<dbReference type="EMBL" id="CP091430">
    <property type="protein sequence ID" value="UVI27412.1"/>
    <property type="molecule type" value="Genomic_DNA"/>
</dbReference>
<accession>A0ABY5S0P0</accession>
<dbReference type="PANTHER" id="PTHR37836:SF2">
    <property type="entry name" value="DUF4038 DOMAIN-CONTAINING PROTEIN"/>
    <property type="match status" value="1"/>
</dbReference>
<dbReference type="Pfam" id="PF16586">
    <property type="entry name" value="DUF5060"/>
    <property type="match status" value="1"/>
</dbReference>
<dbReference type="InterPro" id="IPR032260">
    <property type="entry name" value="DUF5060"/>
</dbReference>
<keyword evidence="4" id="KW-1185">Reference proteome</keyword>
<dbReference type="InterPro" id="IPR013783">
    <property type="entry name" value="Ig-like_fold"/>
</dbReference>
<dbReference type="Pfam" id="PF13204">
    <property type="entry name" value="Apiosidase"/>
    <property type="match status" value="1"/>
</dbReference>
<dbReference type="PANTHER" id="PTHR37836">
    <property type="entry name" value="LMO1036 PROTEIN"/>
    <property type="match status" value="1"/>
</dbReference>
<dbReference type="InterPro" id="IPR017853">
    <property type="entry name" value="GH"/>
</dbReference>
<feature type="domain" description="Apiosidase-like catalytic" evidence="1">
    <location>
        <begin position="106"/>
        <end position="437"/>
    </location>
</feature>
<evidence type="ECO:0000259" key="2">
    <source>
        <dbReference type="Pfam" id="PF16586"/>
    </source>
</evidence>
<dbReference type="Gene3D" id="2.60.40.10">
    <property type="entry name" value="Immunoglobulins"/>
    <property type="match status" value="1"/>
</dbReference>
<dbReference type="InterPro" id="IPR025277">
    <property type="entry name" value="Apiosidase-like_cat_dom"/>
</dbReference>
<evidence type="ECO:0000313" key="3">
    <source>
        <dbReference type="EMBL" id="UVI27412.1"/>
    </source>
</evidence>
<feature type="domain" description="DUF5060" evidence="2">
    <location>
        <begin position="5"/>
        <end position="68"/>
    </location>
</feature>